<reference evidence="1 2" key="1">
    <citation type="journal article" date="2020" name="IScience">
        <title>Genome Sequencing of the Endangered Kingdonia uniflora (Circaeasteraceae, Ranunculales) Reveals Potential Mechanisms of Evolutionary Specialization.</title>
        <authorList>
            <person name="Sun Y."/>
            <person name="Deng T."/>
            <person name="Zhang A."/>
            <person name="Moore M.J."/>
            <person name="Landis J.B."/>
            <person name="Lin N."/>
            <person name="Zhang H."/>
            <person name="Zhang X."/>
            <person name="Huang J."/>
            <person name="Zhang X."/>
            <person name="Sun H."/>
            <person name="Wang H."/>
        </authorList>
    </citation>
    <scope>NUCLEOTIDE SEQUENCE [LARGE SCALE GENOMIC DNA]</scope>
    <source>
        <strain evidence="1">TB1705</strain>
        <tissue evidence="1">Leaf</tissue>
    </source>
</reference>
<accession>A0A7J7P789</accession>
<gene>
    <name evidence="1" type="ORF">GIB67_021812</name>
</gene>
<name>A0A7J7P789_9MAGN</name>
<evidence type="ECO:0000313" key="2">
    <source>
        <dbReference type="Proteomes" id="UP000541444"/>
    </source>
</evidence>
<dbReference type="AlphaFoldDB" id="A0A7J7P789"/>
<dbReference type="EMBL" id="JACGCM010000192">
    <property type="protein sequence ID" value="KAF6175307.1"/>
    <property type="molecule type" value="Genomic_DNA"/>
</dbReference>
<evidence type="ECO:0000313" key="1">
    <source>
        <dbReference type="EMBL" id="KAF6175307.1"/>
    </source>
</evidence>
<comment type="caution">
    <text evidence="1">The sequence shown here is derived from an EMBL/GenBank/DDBJ whole genome shotgun (WGS) entry which is preliminary data.</text>
</comment>
<keyword evidence="2" id="KW-1185">Reference proteome</keyword>
<proteinExistence type="predicted"/>
<dbReference type="Proteomes" id="UP000541444">
    <property type="component" value="Unassembled WGS sequence"/>
</dbReference>
<organism evidence="1 2">
    <name type="scientific">Kingdonia uniflora</name>
    <dbReference type="NCBI Taxonomy" id="39325"/>
    <lineage>
        <taxon>Eukaryota</taxon>
        <taxon>Viridiplantae</taxon>
        <taxon>Streptophyta</taxon>
        <taxon>Embryophyta</taxon>
        <taxon>Tracheophyta</taxon>
        <taxon>Spermatophyta</taxon>
        <taxon>Magnoliopsida</taxon>
        <taxon>Ranunculales</taxon>
        <taxon>Circaeasteraceae</taxon>
        <taxon>Kingdonia</taxon>
    </lineage>
</organism>
<sequence>MYFNFGYTPKASDMLSTSWFLSSRTLTKLEQFFKPFGIGPMKLLKAAENCSSDPPRQRFCGKLPEKVLLKRCRTFKFVKFPICGGMEPES</sequence>
<protein>
    <submittedName>
        <fullName evidence="1">Uncharacterized protein</fullName>
    </submittedName>
</protein>